<reference evidence="1" key="1">
    <citation type="submission" date="2022-08" db="EMBL/GenBank/DDBJ databases">
        <authorList>
            <person name="Kallberg Y."/>
            <person name="Tangrot J."/>
            <person name="Rosling A."/>
        </authorList>
    </citation>
    <scope>NUCLEOTIDE SEQUENCE</scope>
    <source>
        <strain evidence="1">Wild A</strain>
    </source>
</reference>
<dbReference type="Proteomes" id="UP001153678">
    <property type="component" value="Unassembled WGS sequence"/>
</dbReference>
<sequence length="57" mass="6593">MSNPFIFFRQKIQEDNVKKLAKKSPIALPIVLQNPQTAKIVLYSIKNNNEMPALFFD</sequence>
<evidence type="ECO:0000313" key="2">
    <source>
        <dbReference type="Proteomes" id="UP001153678"/>
    </source>
</evidence>
<dbReference type="AlphaFoldDB" id="A0A9W4SU14"/>
<comment type="caution">
    <text evidence="1">The sequence shown here is derived from an EMBL/GenBank/DDBJ whole genome shotgun (WGS) entry which is preliminary data.</text>
</comment>
<dbReference type="EMBL" id="CAMKVN010002549">
    <property type="protein sequence ID" value="CAI2181576.1"/>
    <property type="molecule type" value="Genomic_DNA"/>
</dbReference>
<gene>
    <name evidence="1" type="ORF">FWILDA_LOCUS10155</name>
</gene>
<accession>A0A9W4SU14</accession>
<name>A0A9W4SU14_9GLOM</name>
<protein>
    <submittedName>
        <fullName evidence="1">19411_t:CDS:1</fullName>
    </submittedName>
</protein>
<keyword evidence="2" id="KW-1185">Reference proteome</keyword>
<evidence type="ECO:0000313" key="1">
    <source>
        <dbReference type="EMBL" id="CAI2181576.1"/>
    </source>
</evidence>
<proteinExistence type="predicted"/>
<organism evidence="1 2">
    <name type="scientific">Funneliformis geosporum</name>
    <dbReference type="NCBI Taxonomy" id="1117311"/>
    <lineage>
        <taxon>Eukaryota</taxon>
        <taxon>Fungi</taxon>
        <taxon>Fungi incertae sedis</taxon>
        <taxon>Mucoromycota</taxon>
        <taxon>Glomeromycotina</taxon>
        <taxon>Glomeromycetes</taxon>
        <taxon>Glomerales</taxon>
        <taxon>Glomeraceae</taxon>
        <taxon>Funneliformis</taxon>
    </lineage>
</organism>